<evidence type="ECO:0000313" key="4">
    <source>
        <dbReference type="Proteomes" id="UP000827092"/>
    </source>
</evidence>
<dbReference type="PANTHER" id="PTHR23349">
    <property type="entry name" value="BASIC HELIX-LOOP-HELIX TRANSCRIPTION FACTOR, TWIST"/>
    <property type="match status" value="1"/>
</dbReference>
<evidence type="ECO:0000256" key="1">
    <source>
        <dbReference type="SAM" id="MobiDB-lite"/>
    </source>
</evidence>
<protein>
    <recommendedName>
        <fullName evidence="2">BHLH domain-containing protein</fullName>
    </recommendedName>
</protein>
<dbReference type="InterPro" id="IPR036638">
    <property type="entry name" value="HLH_DNA-bd_sf"/>
</dbReference>
<feature type="compositionally biased region" description="Basic residues" evidence="1">
    <location>
        <begin position="19"/>
        <end position="28"/>
    </location>
</feature>
<feature type="region of interest" description="Disordered" evidence="1">
    <location>
        <begin position="1"/>
        <end position="29"/>
    </location>
</feature>
<comment type="caution">
    <text evidence="3">The sequence shown here is derived from an EMBL/GenBank/DDBJ whole genome shotgun (WGS) entry which is preliminary data.</text>
</comment>
<dbReference type="InterPro" id="IPR050283">
    <property type="entry name" value="E-box_TF_Regulators"/>
</dbReference>
<dbReference type="GO" id="GO:0032502">
    <property type="term" value="P:developmental process"/>
    <property type="evidence" value="ECO:0007669"/>
    <property type="project" value="TreeGrafter"/>
</dbReference>
<dbReference type="Proteomes" id="UP000827092">
    <property type="component" value="Unassembled WGS sequence"/>
</dbReference>
<dbReference type="PROSITE" id="PS50888">
    <property type="entry name" value="BHLH"/>
    <property type="match status" value="1"/>
</dbReference>
<dbReference type="Pfam" id="PF00010">
    <property type="entry name" value="HLH"/>
    <property type="match status" value="1"/>
</dbReference>
<name>A0AAV6VF02_9ARAC</name>
<dbReference type="GO" id="GO:0000981">
    <property type="term" value="F:DNA-binding transcription factor activity, RNA polymerase II-specific"/>
    <property type="evidence" value="ECO:0007669"/>
    <property type="project" value="TreeGrafter"/>
</dbReference>
<dbReference type="PANTHER" id="PTHR23349:SF111">
    <property type="entry name" value="BHLH DOMAIN-CONTAINING PROTEIN"/>
    <property type="match status" value="1"/>
</dbReference>
<keyword evidence="4" id="KW-1185">Reference proteome</keyword>
<dbReference type="InterPro" id="IPR011598">
    <property type="entry name" value="bHLH_dom"/>
</dbReference>
<dbReference type="SUPFAM" id="SSF47459">
    <property type="entry name" value="HLH, helix-loop-helix DNA-binding domain"/>
    <property type="match status" value="1"/>
</dbReference>
<dbReference type="EMBL" id="JAFNEN010000091">
    <property type="protein sequence ID" value="KAG8195220.1"/>
    <property type="molecule type" value="Genomic_DNA"/>
</dbReference>
<gene>
    <name evidence="3" type="ORF">JTE90_027961</name>
</gene>
<evidence type="ECO:0000313" key="3">
    <source>
        <dbReference type="EMBL" id="KAG8195220.1"/>
    </source>
</evidence>
<dbReference type="Gene3D" id="4.10.280.10">
    <property type="entry name" value="Helix-loop-helix DNA-binding domain"/>
    <property type="match status" value="1"/>
</dbReference>
<reference evidence="3 4" key="1">
    <citation type="journal article" date="2022" name="Nat. Ecol. Evol.">
        <title>A masculinizing supergene underlies an exaggerated male reproductive morph in a spider.</title>
        <authorList>
            <person name="Hendrickx F."/>
            <person name="De Corte Z."/>
            <person name="Sonet G."/>
            <person name="Van Belleghem S.M."/>
            <person name="Kostlbacher S."/>
            <person name="Vangestel C."/>
        </authorList>
    </citation>
    <scope>NUCLEOTIDE SEQUENCE [LARGE SCALE GENOMIC DNA]</scope>
    <source>
        <strain evidence="3">W744_W776</strain>
    </source>
</reference>
<feature type="compositionally biased region" description="Polar residues" evidence="1">
    <location>
        <begin position="8"/>
        <end position="18"/>
    </location>
</feature>
<evidence type="ECO:0000259" key="2">
    <source>
        <dbReference type="PROSITE" id="PS50888"/>
    </source>
</evidence>
<accession>A0AAV6VF02</accession>
<organism evidence="3 4">
    <name type="scientific">Oedothorax gibbosus</name>
    <dbReference type="NCBI Taxonomy" id="931172"/>
    <lineage>
        <taxon>Eukaryota</taxon>
        <taxon>Metazoa</taxon>
        <taxon>Ecdysozoa</taxon>
        <taxon>Arthropoda</taxon>
        <taxon>Chelicerata</taxon>
        <taxon>Arachnida</taxon>
        <taxon>Araneae</taxon>
        <taxon>Araneomorphae</taxon>
        <taxon>Entelegynae</taxon>
        <taxon>Araneoidea</taxon>
        <taxon>Linyphiidae</taxon>
        <taxon>Erigoninae</taxon>
        <taxon>Oedothorax</taxon>
    </lineage>
</organism>
<sequence length="182" mass="20354">MGKPAQVNHVSSQSVCKKSSTRNTKRTQKSVQIYEGGTEQGMSRNAARERYRVRSLRTAFASLQRCLPSVPLNTKLPKLDVLVLAASYIAHLTRLIGEHDAQQVSDALEGDYSISASDFELIEGSLATLTEPETRSPSWEKSYLHPVKKWPMRSRLYAGVDENDSSSTDYTASFNQSIIQWN</sequence>
<proteinExistence type="predicted"/>
<dbReference type="AlphaFoldDB" id="A0AAV6VF02"/>
<feature type="domain" description="BHLH" evidence="2">
    <location>
        <begin position="40"/>
        <end position="92"/>
    </location>
</feature>
<dbReference type="GO" id="GO:0046983">
    <property type="term" value="F:protein dimerization activity"/>
    <property type="evidence" value="ECO:0007669"/>
    <property type="project" value="InterPro"/>
</dbReference>
<dbReference type="GO" id="GO:0000977">
    <property type="term" value="F:RNA polymerase II transcription regulatory region sequence-specific DNA binding"/>
    <property type="evidence" value="ECO:0007669"/>
    <property type="project" value="TreeGrafter"/>
</dbReference>
<dbReference type="SMART" id="SM00353">
    <property type="entry name" value="HLH"/>
    <property type="match status" value="1"/>
</dbReference>